<dbReference type="InterPro" id="IPR058525">
    <property type="entry name" value="DUF8212"/>
</dbReference>
<feature type="domain" description="Heterokaryon incompatibility" evidence="1">
    <location>
        <begin position="22"/>
        <end position="147"/>
    </location>
</feature>
<accession>A0AA43QKW6</accession>
<comment type="caution">
    <text evidence="3">The sequence shown here is derived from an EMBL/GenBank/DDBJ whole genome shotgun (WGS) entry which is preliminary data.</text>
</comment>
<proteinExistence type="predicted"/>
<evidence type="ECO:0008006" key="5">
    <source>
        <dbReference type="Google" id="ProtNLM"/>
    </source>
</evidence>
<name>A0AA43QKW6_9LECA</name>
<dbReference type="EMBL" id="JAPUFD010000003">
    <property type="protein sequence ID" value="MDI1486593.1"/>
    <property type="molecule type" value="Genomic_DNA"/>
</dbReference>
<dbReference type="Pfam" id="PF06985">
    <property type="entry name" value="HET"/>
    <property type="match status" value="1"/>
</dbReference>
<evidence type="ECO:0000259" key="1">
    <source>
        <dbReference type="Pfam" id="PF06985"/>
    </source>
</evidence>
<dbReference type="Pfam" id="PF26640">
    <property type="entry name" value="DUF8212"/>
    <property type="match status" value="1"/>
</dbReference>
<dbReference type="InterPro" id="IPR010730">
    <property type="entry name" value="HET"/>
</dbReference>
<protein>
    <recommendedName>
        <fullName evidence="5">Heterokaryon incompatibility domain-containing protein</fullName>
    </recommendedName>
</protein>
<evidence type="ECO:0000313" key="4">
    <source>
        <dbReference type="Proteomes" id="UP001161017"/>
    </source>
</evidence>
<dbReference type="Proteomes" id="UP001161017">
    <property type="component" value="Unassembled WGS sequence"/>
</dbReference>
<dbReference type="PANTHER" id="PTHR10622">
    <property type="entry name" value="HET DOMAIN-CONTAINING PROTEIN"/>
    <property type="match status" value="1"/>
</dbReference>
<dbReference type="PANTHER" id="PTHR10622:SF12">
    <property type="entry name" value="HET DOMAIN-CONTAINING PROTEIN"/>
    <property type="match status" value="1"/>
</dbReference>
<feature type="domain" description="DUF8212" evidence="2">
    <location>
        <begin position="232"/>
        <end position="309"/>
    </location>
</feature>
<evidence type="ECO:0000259" key="2">
    <source>
        <dbReference type="Pfam" id="PF26640"/>
    </source>
</evidence>
<evidence type="ECO:0000313" key="3">
    <source>
        <dbReference type="EMBL" id="MDI1486593.1"/>
    </source>
</evidence>
<keyword evidence="4" id="KW-1185">Reference proteome</keyword>
<gene>
    <name evidence="3" type="ORF">OHK93_005825</name>
</gene>
<dbReference type="AlphaFoldDB" id="A0AA43QKW6"/>
<sequence>MRLINVKTRMFDEFVGADIPPYAILSHTWGVEEVTFPLYAKPESRLLKGYEKIEQSCRLAAEYNLVYVWIDTCCIDKSSSAELSEAINSMYHWYKSAEVCFVYLFDFEAYEKYESHYQDSKSPYESDPALRRFNRCKWFSRGWTLQEMLAPNAVEFFDTNWKFFGEKHDMISLHTFITKIASEFFDNAQTASVAQKFSWAAHRETTRVEDIAYCLLGLFDINMPLLYGEGEKAFKRLQLEILRSSDDESIFAWTDKSLWASGILATSPSNFADSGRIVPLRDLTLYRSPYQMTHQGLQIELESFTRQKHTGTPFEAYLRCFHSDDRNERPENLVALLIEPLEILPRVTRARRVLPGKIKFRKCLDIQKPQEGGNFPDSAQKSSILIQESRMPRQSRQLVEKNYTVSGNDLNPNEHGKWFLHSCHDGGIKPSDIEQCSDGRDYVYVAWKFFAAVKRASLHSYEFHAVIIRLPRPACKPAHLELFFFPFISYPEWREGVISQRIDCHEMLRQIQTGQLEPYLLCEGDQFVHQLSSFADMFIALGPPSTTDTKRFELEMQLDLV</sequence>
<reference evidence="3" key="1">
    <citation type="journal article" date="2023" name="Genome Biol. Evol.">
        <title>First Whole Genome Sequence and Flow Cytometry Genome Size Data for the Lichen-Forming Fungus Ramalina farinacea (Ascomycota).</title>
        <authorList>
            <person name="Llewellyn T."/>
            <person name="Mian S."/>
            <person name="Hill R."/>
            <person name="Leitch I.J."/>
            <person name="Gaya E."/>
        </authorList>
    </citation>
    <scope>NUCLEOTIDE SEQUENCE</scope>
    <source>
        <strain evidence="3">LIQ254RAFAR</strain>
    </source>
</reference>
<organism evidence="3 4">
    <name type="scientific">Ramalina farinacea</name>
    <dbReference type="NCBI Taxonomy" id="258253"/>
    <lineage>
        <taxon>Eukaryota</taxon>
        <taxon>Fungi</taxon>
        <taxon>Dikarya</taxon>
        <taxon>Ascomycota</taxon>
        <taxon>Pezizomycotina</taxon>
        <taxon>Lecanoromycetes</taxon>
        <taxon>OSLEUM clade</taxon>
        <taxon>Lecanoromycetidae</taxon>
        <taxon>Lecanorales</taxon>
        <taxon>Lecanorineae</taxon>
        <taxon>Ramalinaceae</taxon>
        <taxon>Ramalina</taxon>
    </lineage>
</organism>